<dbReference type="GO" id="GO:0005886">
    <property type="term" value="C:plasma membrane"/>
    <property type="evidence" value="ECO:0007669"/>
    <property type="project" value="TreeGrafter"/>
</dbReference>
<protein>
    <submittedName>
        <fullName evidence="2">Unannotated protein</fullName>
    </submittedName>
</protein>
<dbReference type="EMBL" id="CAEZSL010000205">
    <property type="protein sequence ID" value="CAB4553447.1"/>
    <property type="molecule type" value="Genomic_DNA"/>
</dbReference>
<dbReference type="InterPro" id="IPR034660">
    <property type="entry name" value="DinB/YfiT-like"/>
</dbReference>
<reference evidence="2" key="1">
    <citation type="submission" date="2020-05" db="EMBL/GenBank/DDBJ databases">
        <authorList>
            <person name="Chiriac C."/>
            <person name="Salcher M."/>
            <person name="Ghai R."/>
            <person name="Kavagutti S V."/>
        </authorList>
    </citation>
    <scope>NUCLEOTIDE SEQUENCE</scope>
</reference>
<dbReference type="NCBIfam" id="TIGR03083">
    <property type="entry name" value="maleylpyruvate isomerase family mycothiol-dependent enzyme"/>
    <property type="match status" value="1"/>
</dbReference>
<sequence>MHTLSSSQYMQSLRASIHDLQLLSVNNLERQVPDCPGWTVHDLISHIGKVFAMVDAVVVPRSLVRVGPGSEAQAPDQDGVLSWFAERCDSVIESLSGVSPDEKIWTWSSHETANFYFRRMAHESAMHLCDLQRALGLEVSMNRDVACDGIDELYLEMLPFWAKRNQRELPRGSLHLHCTDGVGEWLLTPHGFDLEVRHEHAKGDVAWRGSAVALISAGWGRKNTGLEVLGDNSISEKWSSCAP</sequence>
<dbReference type="InterPro" id="IPR024344">
    <property type="entry name" value="MDMPI_metal-binding"/>
</dbReference>
<feature type="domain" description="Mycothiol-dependent maleylpyruvate isomerase metal-binding" evidence="1">
    <location>
        <begin position="20"/>
        <end position="132"/>
    </location>
</feature>
<organism evidence="2">
    <name type="scientific">freshwater metagenome</name>
    <dbReference type="NCBI Taxonomy" id="449393"/>
    <lineage>
        <taxon>unclassified sequences</taxon>
        <taxon>metagenomes</taxon>
        <taxon>ecological metagenomes</taxon>
    </lineage>
</organism>
<dbReference type="InterPro" id="IPR017517">
    <property type="entry name" value="Maleyloyr_isom"/>
</dbReference>
<proteinExistence type="predicted"/>
<gene>
    <name evidence="2" type="ORF">UFOPK1421_01437</name>
</gene>
<evidence type="ECO:0000259" key="1">
    <source>
        <dbReference type="Pfam" id="PF11716"/>
    </source>
</evidence>
<dbReference type="PANTHER" id="PTHR40758:SF1">
    <property type="entry name" value="CONSERVED PROTEIN"/>
    <property type="match status" value="1"/>
</dbReference>
<dbReference type="GO" id="GO:0046872">
    <property type="term" value="F:metal ion binding"/>
    <property type="evidence" value="ECO:0007669"/>
    <property type="project" value="InterPro"/>
</dbReference>
<dbReference type="Pfam" id="PF11716">
    <property type="entry name" value="MDMPI_N"/>
    <property type="match status" value="1"/>
</dbReference>
<dbReference type="PANTHER" id="PTHR40758">
    <property type="entry name" value="CONSERVED PROTEIN"/>
    <property type="match status" value="1"/>
</dbReference>
<dbReference type="SUPFAM" id="SSF109854">
    <property type="entry name" value="DinB/YfiT-like putative metalloenzymes"/>
    <property type="match status" value="1"/>
</dbReference>
<dbReference type="AlphaFoldDB" id="A0A6J6CQ78"/>
<name>A0A6J6CQ78_9ZZZZ</name>
<evidence type="ECO:0000313" key="2">
    <source>
        <dbReference type="EMBL" id="CAB4553447.1"/>
    </source>
</evidence>
<accession>A0A6J6CQ78</accession>